<dbReference type="AlphaFoldDB" id="A0A815DI76"/>
<gene>
    <name evidence="1" type="ORF">XAT740_LOCUS28719</name>
</gene>
<dbReference type="EMBL" id="CAJNOR010002465">
    <property type="protein sequence ID" value="CAF1298246.1"/>
    <property type="molecule type" value="Genomic_DNA"/>
</dbReference>
<proteinExistence type="predicted"/>
<organism evidence="1 2">
    <name type="scientific">Adineta ricciae</name>
    <name type="common">Rotifer</name>
    <dbReference type="NCBI Taxonomy" id="249248"/>
    <lineage>
        <taxon>Eukaryota</taxon>
        <taxon>Metazoa</taxon>
        <taxon>Spiralia</taxon>
        <taxon>Gnathifera</taxon>
        <taxon>Rotifera</taxon>
        <taxon>Eurotatoria</taxon>
        <taxon>Bdelloidea</taxon>
        <taxon>Adinetida</taxon>
        <taxon>Adinetidae</taxon>
        <taxon>Adineta</taxon>
    </lineage>
</organism>
<accession>A0A815DI76</accession>
<dbReference type="Proteomes" id="UP000663828">
    <property type="component" value="Unassembled WGS sequence"/>
</dbReference>
<protein>
    <submittedName>
        <fullName evidence="1">Uncharacterized protein</fullName>
    </submittedName>
</protein>
<name>A0A815DI76_ADIRI</name>
<comment type="caution">
    <text evidence="1">The sequence shown here is derived from an EMBL/GenBank/DDBJ whole genome shotgun (WGS) entry which is preliminary data.</text>
</comment>
<keyword evidence="2" id="KW-1185">Reference proteome</keyword>
<reference evidence="1" key="1">
    <citation type="submission" date="2021-02" db="EMBL/GenBank/DDBJ databases">
        <authorList>
            <person name="Nowell W R."/>
        </authorList>
    </citation>
    <scope>NUCLEOTIDE SEQUENCE</scope>
</reference>
<sequence length="190" mass="21321">MACLTPNRRLETSTDRLLKRVHLCTERSFERTPVRHRTSKRKTVEILSSTLSSGITLLSASDRTLVGDCTLTNSSFASLDRTLTESINRKSIHNDTTTTTPWEIIDSMSSDSSNFSIITMNQSNASQVTVISKRSKKASVRPPSLLTRILKPSLPKTSTTSVKFVNRCVRDIDRLNDTFGQEWITLPNFV</sequence>
<evidence type="ECO:0000313" key="2">
    <source>
        <dbReference type="Proteomes" id="UP000663828"/>
    </source>
</evidence>
<evidence type="ECO:0000313" key="1">
    <source>
        <dbReference type="EMBL" id="CAF1298246.1"/>
    </source>
</evidence>